<accession>A0ABW0HZE9</accession>
<keyword evidence="3" id="KW-1185">Reference proteome</keyword>
<organism evidence="2 3">
    <name type="scientific">Cohnella soli</name>
    <dbReference type="NCBI Taxonomy" id="425005"/>
    <lineage>
        <taxon>Bacteria</taxon>
        <taxon>Bacillati</taxon>
        <taxon>Bacillota</taxon>
        <taxon>Bacilli</taxon>
        <taxon>Bacillales</taxon>
        <taxon>Paenibacillaceae</taxon>
        <taxon>Cohnella</taxon>
    </lineage>
</organism>
<dbReference type="Pfam" id="PF12760">
    <property type="entry name" value="Zn_ribbon_IS1595"/>
    <property type="match status" value="1"/>
</dbReference>
<evidence type="ECO:0000313" key="2">
    <source>
        <dbReference type="EMBL" id="MFC5405237.1"/>
    </source>
</evidence>
<proteinExistence type="predicted"/>
<reference evidence="3" key="1">
    <citation type="journal article" date="2019" name="Int. J. Syst. Evol. Microbiol.">
        <title>The Global Catalogue of Microorganisms (GCM) 10K type strain sequencing project: providing services to taxonomists for standard genome sequencing and annotation.</title>
        <authorList>
            <consortium name="The Broad Institute Genomics Platform"/>
            <consortium name="The Broad Institute Genome Sequencing Center for Infectious Disease"/>
            <person name="Wu L."/>
            <person name="Ma J."/>
        </authorList>
    </citation>
    <scope>NUCLEOTIDE SEQUENCE [LARGE SCALE GENOMIC DNA]</scope>
    <source>
        <strain evidence="3">CGMCC 1.18575</strain>
    </source>
</reference>
<dbReference type="InterPro" id="IPR024442">
    <property type="entry name" value="Transposase_Zn_ribbon"/>
</dbReference>
<dbReference type="Proteomes" id="UP001596113">
    <property type="component" value="Unassembled WGS sequence"/>
</dbReference>
<sequence>MISFEQFCEIYHSDAVCQQTLFHSRWPGGFVCPRCGCGRYYSIRSRHIPLFECADCNTQTSLTAGTILERTRTPLRLWFQAIYLHATPEGLSAIRLASIIGTTYK</sequence>
<dbReference type="RefSeq" id="WP_378136306.1">
    <property type="nucleotide sequence ID" value="NZ_JBHSMI010000029.1"/>
</dbReference>
<feature type="non-terminal residue" evidence="2">
    <location>
        <position position="105"/>
    </location>
</feature>
<comment type="caution">
    <text evidence="2">The sequence shown here is derived from an EMBL/GenBank/DDBJ whole genome shotgun (WGS) entry which is preliminary data.</text>
</comment>
<feature type="domain" description="Transposase zinc-ribbon" evidence="1">
    <location>
        <begin position="13"/>
        <end position="59"/>
    </location>
</feature>
<evidence type="ECO:0000259" key="1">
    <source>
        <dbReference type="Pfam" id="PF12760"/>
    </source>
</evidence>
<dbReference type="EMBL" id="JBHSMI010000029">
    <property type="protein sequence ID" value="MFC5405237.1"/>
    <property type="molecule type" value="Genomic_DNA"/>
</dbReference>
<evidence type="ECO:0000313" key="3">
    <source>
        <dbReference type="Proteomes" id="UP001596113"/>
    </source>
</evidence>
<gene>
    <name evidence="2" type="ORF">ACFPOF_21055</name>
</gene>
<protein>
    <submittedName>
        <fullName evidence="2">Transposase</fullName>
    </submittedName>
</protein>
<name>A0ABW0HZE9_9BACL</name>